<accession>A0A9P1BJX8</accession>
<name>A0A9P1BJX8_9DINO</name>
<evidence type="ECO:0000313" key="6">
    <source>
        <dbReference type="Proteomes" id="UP001152797"/>
    </source>
</evidence>
<dbReference type="AlphaFoldDB" id="A0A9P1BJX8"/>
<reference evidence="4" key="2">
    <citation type="submission" date="2024-04" db="EMBL/GenBank/DDBJ databases">
        <authorList>
            <person name="Chen Y."/>
            <person name="Shah S."/>
            <person name="Dougan E. K."/>
            <person name="Thang M."/>
            <person name="Chan C."/>
        </authorList>
    </citation>
    <scope>NUCLEOTIDE SEQUENCE [LARGE SCALE GENOMIC DNA]</scope>
</reference>
<dbReference type="Proteomes" id="UP001152797">
    <property type="component" value="Unassembled WGS sequence"/>
</dbReference>
<sequence length="696" mass="75957">MSTAQSRAAQLRLEEQLRQCLDRISELERRVAVLEAEKESSAFDLVSDIASSVLPPSQTDRPTSARPSHHLEEQIRSEVLLQIGSWIRACLEGRRRGLSGRERLSEGNSCYLVFRGFSGQVYDPVGVFERFSDLVPEPQQQECSGLIEAMASEEEEEAEDVPEIEPLSPKSFLVVRSHGSADLNYSVGAFIPGGSSPSIPIILIAFISDQFLIAVPFEAWHRFRANRLFPADGLSKPSLVEVPAVKELDREVLETDKKLSVWVGFLKPSLEPCLNFDPAIDTTFACQFVSEEGEEGFVPYAESLVALSDEKFAFLSAISGAEGDGGAPSKRSAKAKAAPEESAIDRIARLEEGMVAIQTSLQQILRQDAPAVKKAEPVKKSKSPKKGQNADGLPGLDPQVVASALATGIDRAQLEEFSKLVAAERPKMQDTPAVKKGAQTRVNILGESEDEAEPVEEANAAVVEDLLDDSLAIGEASSSSSSLTSNRRHAYLLKVLRQALKDSPEEIYKVIEARMLSDFGAPESAPGEPVRSGTFRGWAEHRSKIPNLNPSVRAVWAVTGALDSLRKGKVSEAQARLALYLCQLDQVSVDRGQWILAAEGSLEDPPPFSSFSKHTPPDLLEPQHTRLWPTAWAESFMYKVKELDEFVERRSKLGKRTQPNVNAPANEDQPKKGSGKKGNPKAKAKAAAEEPSSSQT</sequence>
<evidence type="ECO:0000256" key="2">
    <source>
        <dbReference type="SAM" id="MobiDB-lite"/>
    </source>
</evidence>
<organism evidence="3">
    <name type="scientific">Cladocopium goreaui</name>
    <dbReference type="NCBI Taxonomy" id="2562237"/>
    <lineage>
        <taxon>Eukaryota</taxon>
        <taxon>Sar</taxon>
        <taxon>Alveolata</taxon>
        <taxon>Dinophyceae</taxon>
        <taxon>Suessiales</taxon>
        <taxon>Symbiodiniaceae</taxon>
        <taxon>Cladocopium</taxon>
    </lineage>
</organism>
<feature type="compositionally biased region" description="Basic residues" evidence="2">
    <location>
        <begin position="673"/>
        <end position="684"/>
    </location>
</feature>
<evidence type="ECO:0000256" key="1">
    <source>
        <dbReference type="SAM" id="Coils"/>
    </source>
</evidence>
<reference evidence="3" key="1">
    <citation type="submission" date="2022-10" db="EMBL/GenBank/DDBJ databases">
        <authorList>
            <person name="Chen Y."/>
            <person name="Dougan E. K."/>
            <person name="Chan C."/>
            <person name="Rhodes N."/>
            <person name="Thang M."/>
        </authorList>
    </citation>
    <scope>NUCLEOTIDE SEQUENCE</scope>
</reference>
<feature type="region of interest" description="Disordered" evidence="2">
    <location>
        <begin position="368"/>
        <end position="396"/>
    </location>
</feature>
<feature type="coiled-coil region" evidence="1">
    <location>
        <begin position="10"/>
        <end position="37"/>
    </location>
</feature>
<feature type="region of interest" description="Disordered" evidence="2">
    <location>
        <begin position="651"/>
        <end position="696"/>
    </location>
</feature>
<dbReference type="EMBL" id="CAMXCT010000158">
    <property type="protein sequence ID" value="CAI3974784.1"/>
    <property type="molecule type" value="Genomic_DNA"/>
</dbReference>
<gene>
    <name evidence="3" type="ORF">C1SCF055_LOCUS3159</name>
</gene>
<comment type="caution">
    <text evidence="3">The sequence shown here is derived from an EMBL/GenBank/DDBJ whole genome shotgun (WGS) entry which is preliminary data.</text>
</comment>
<dbReference type="EMBL" id="CAMXCT020000158">
    <property type="protein sequence ID" value="CAL1128159.1"/>
    <property type="molecule type" value="Genomic_DNA"/>
</dbReference>
<keyword evidence="1" id="KW-0175">Coiled coil</keyword>
<evidence type="ECO:0000313" key="3">
    <source>
        <dbReference type="EMBL" id="CAI3974784.1"/>
    </source>
</evidence>
<proteinExistence type="predicted"/>
<dbReference type="EMBL" id="CAMXCT030000158">
    <property type="protein sequence ID" value="CAL4762096.1"/>
    <property type="molecule type" value="Genomic_DNA"/>
</dbReference>
<keyword evidence="6" id="KW-1185">Reference proteome</keyword>
<protein>
    <submittedName>
        <fullName evidence="5">PPM-type phosphatase domain-containing protein</fullName>
    </submittedName>
</protein>
<dbReference type="OrthoDB" id="444437at2759"/>
<evidence type="ECO:0000313" key="4">
    <source>
        <dbReference type="EMBL" id="CAL1128159.1"/>
    </source>
</evidence>
<evidence type="ECO:0000313" key="5">
    <source>
        <dbReference type="EMBL" id="CAL4762096.1"/>
    </source>
</evidence>